<dbReference type="EMBL" id="CM044704">
    <property type="protein sequence ID" value="KAI5666399.1"/>
    <property type="molecule type" value="Genomic_DNA"/>
</dbReference>
<gene>
    <name evidence="1" type="ORF">M9H77_16252</name>
</gene>
<name>A0ACC0AZS3_CATRO</name>
<comment type="caution">
    <text evidence="1">The sequence shown here is derived from an EMBL/GenBank/DDBJ whole genome shotgun (WGS) entry which is preliminary data.</text>
</comment>
<reference evidence="2" key="1">
    <citation type="journal article" date="2023" name="Nat. Plants">
        <title>Single-cell RNA sequencing provides a high-resolution roadmap for understanding the multicellular compartmentation of specialized metabolism.</title>
        <authorList>
            <person name="Sun S."/>
            <person name="Shen X."/>
            <person name="Li Y."/>
            <person name="Li Y."/>
            <person name="Wang S."/>
            <person name="Li R."/>
            <person name="Zhang H."/>
            <person name="Shen G."/>
            <person name="Guo B."/>
            <person name="Wei J."/>
            <person name="Xu J."/>
            <person name="St-Pierre B."/>
            <person name="Chen S."/>
            <person name="Sun C."/>
        </authorList>
    </citation>
    <scope>NUCLEOTIDE SEQUENCE [LARGE SCALE GENOMIC DNA]</scope>
</reference>
<dbReference type="Proteomes" id="UP001060085">
    <property type="component" value="Linkage Group LG04"/>
</dbReference>
<evidence type="ECO:0000313" key="1">
    <source>
        <dbReference type="EMBL" id="KAI5666399.1"/>
    </source>
</evidence>
<proteinExistence type="predicted"/>
<protein>
    <submittedName>
        <fullName evidence="1">Uncharacterized protein</fullName>
    </submittedName>
</protein>
<sequence>MLLQRPFYLLQEGDEQEAHALENSSQAVPSLKDQQRRRAGRIAPREGVSDWACNSLFKEILWFARDGINVRETNLDRIVCKLCYDFSNMESFLDQQMLKLLLVSTAYEAFSTDTMRNLEIGIPVLLEDGMKVLIYAEEYDVICNWLENLKWVKEMVWSCQKSFLAAPVVPFKVDGAEAGLKQSYGPLSFVKVHNTGYLVPIDQPIAAQEMLQRWMQGTL</sequence>
<keyword evidence="2" id="KW-1185">Reference proteome</keyword>
<organism evidence="1 2">
    <name type="scientific">Catharanthus roseus</name>
    <name type="common">Madagascar periwinkle</name>
    <name type="synonym">Vinca rosea</name>
    <dbReference type="NCBI Taxonomy" id="4058"/>
    <lineage>
        <taxon>Eukaryota</taxon>
        <taxon>Viridiplantae</taxon>
        <taxon>Streptophyta</taxon>
        <taxon>Embryophyta</taxon>
        <taxon>Tracheophyta</taxon>
        <taxon>Spermatophyta</taxon>
        <taxon>Magnoliopsida</taxon>
        <taxon>eudicotyledons</taxon>
        <taxon>Gunneridae</taxon>
        <taxon>Pentapetalae</taxon>
        <taxon>asterids</taxon>
        <taxon>lamiids</taxon>
        <taxon>Gentianales</taxon>
        <taxon>Apocynaceae</taxon>
        <taxon>Rauvolfioideae</taxon>
        <taxon>Vinceae</taxon>
        <taxon>Catharanthinae</taxon>
        <taxon>Catharanthus</taxon>
    </lineage>
</organism>
<evidence type="ECO:0000313" key="2">
    <source>
        <dbReference type="Proteomes" id="UP001060085"/>
    </source>
</evidence>
<accession>A0ACC0AZS3</accession>